<dbReference type="Gene3D" id="3.30.70.270">
    <property type="match status" value="1"/>
</dbReference>
<dbReference type="InterPro" id="IPR011623">
    <property type="entry name" value="7TMR_DISM_rcpt_extracell_dom1"/>
</dbReference>
<evidence type="ECO:0000313" key="7">
    <source>
        <dbReference type="EMBL" id="PRO71783.1"/>
    </source>
</evidence>
<dbReference type="RefSeq" id="WP_105936169.1">
    <property type="nucleotide sequence ID" value="NZ_PVNP01000198.1"/>
</dbReference>
<evidence type="ECO:0000313" key="8">
    <source>
        <dbReference type="Proteomes" id="UP000238949"/>
    </source>
</evidence>
<feature type="transmembrane region" description="Helical" evidence="5">
    <location>
        <begin position="14"/>
        <end position="35"/>
    </location>
</feature>
<feature type="transmembrane region" description="Helical" evidence="5">
    <location>
        <begin position="216"/>
        <end position="236"/>
    </location>
</feature>
<dbReference type="FunFam" id="3.30.70.270:FF:000001">
    <property type="entry name" value="Diguanylate cyclase domain protein"/>
    <property type="match status" value="1"/>
</dbReference>
<keyword evidence="5" id="KW-1133">Transmembrane helix</keyword>
<dbReference type="InterPro" id="IPR050469">
    <property type="entry name" value="Diguanylate_Cyclase"/>
</dbReference>
<accession>A0A2S9V5S8</accession>
<dbReference type="PANTHER" id="PTHR45138">
    <property type="entry name" value="REGULATORY COMPONENTS OF SENSORY TRANSDUCTION SYSTEM"/>
    <property type="match status" value="1"/>
</dbReference>
<dbReference type="GO" id="GO:0005886">
    <property type="term" value="C:plasma membrane"/>
    <property type="evidence" value="ECO:0007669"/>
    <property type="project" value="TreeGrafter"/>
</dbReference>
<feature type="transmembrane region" description="Helical" evidence="5">
    <location>
        <begin position="248"/>
        <end position="272"/>
    </location>
</feature>
<feature type="transmembrane region" description="Helical" evidence="5">
    <location>
        <begin position="284"/>
        <end position="302"/>
    </location>
</feature>
<dbReference type="Proteomes" id="UP000238949">
    <property type="component" value="Unassembled WGS sequence"/>
</dbReference>
<dbReference type="NCBIfam" id="TIGR00254">
    <property type="entry name" value="GGDEF"/>
    <property type="match status" value="1"/>
</dbReference>
<evidence type="ECO:0000259" key="6">
    <source>
        <dbReference type="PROSITE" id="PS50887"/>
    </source>
</evidence>
<dbReference type="GO" id="GO:0043709">
    <property type="term" value="P:cell adhesion involved in single-species biofilm formation"/>
    <property type="evidence" value="ECO:0007669"/>
    <property type="project" value="TreeGrafter"/>
</dbReference>
<feature type="transmembrane region" description="Helical" evidence="5">
    <location>
        <begin position="338"/>
        <end position="356"/>
    </location>
</feature>
<dbReference type="Pfam" id="PF07695">
    <property type="entry name" value="7TMR-DISM_7TM"/>
    <property type="match status" value="1"/>
</dbReference>
<dbReference type="InterPro" id="IPR043128">
    <property type="entry name" value="Rev_trsase/Diguanyl_cyclase"/>
</dbReference>
<keyword evidence="5" id="KW-0472">Membrane</keyword>
<keyword evidence="5" id="KW-0812">Transmembrane</keyword>
<dbReference type="AlphaFoldDB" id="A0A2S9V5S8"/>
<evidence type="ECO:0000256" key="3">
    <source>
        <dbReference type="ARBA" id="ARBA00034247"/>
    </source>
</evidence>
<dbReference type="PANTHER" id="PTHR45138:SF9">
    <property type="entry name" value="DIGUANYLATE CYCLASE DGCM-RELATED"/>
    <property type="match status" value="1"/>
</dbReference>
<proteinExistence type="predicted"/>
<dbReference type="PROSITE" id="PS50887">
    <property type="entry name" value="GGDEF"/>
    <property type="match status" value="1"/>
</dbReference>
<feature type="transmembrane region" description="Helical" evidence="5">
    <location>
        <begin position="308"/>
        <end position="331"/>
    </location>
</feature>
<dbReference type="Pfam" id="PF00990">
    <property type="entry name" value="GGDEF"/>
    <property type="match status" value="1"/>
</dbReference>
<feature type="transmembrane region" description="Helical" evidence="5">
    <location>
        <begin position="371"/>
        <end position="392"/>
    </location>
</feature>
<dbReference type="OrthoDB" id="5289013at2"/>
<name>A0A2S9V5S8_9ALTE</name>
<gene>
    <name evidence="7" type="ORF">C6Y40_20025</name>
</gene>
<dbReference type="SUPFAM" id="SSF55073">
    <property type="entry name" value="Nucleotide cyclase"/>
    <property type="match status" value="1"/>
</dbReference>
<comment type="cofactor">
    <cofactor evidence="1">
        <name>Mg(2+)</name>
        <dbReference type="ChEBI" id="CHEBI:18420"/>
    </cofactor>
</comment>
<dbReference type="CDD" id="cd01949">
    <property type="entry name" value="GGDEF"/>
    <property type="match status" value="1"/>
</dbReference>
<keyword evidence="8" id="KW-1185">Reference proteome</keyword>
<dbReference type="InterPro" id="IPR029787">
    <property type="entry name" value="Nucleotide_cyclase"/>
</dbReference>
<dbReference type="EC" id="2.7.7.65" evidence="2"/>
<dbReference type="InterPro" id="IPR000160">
    <property type="entry name" value="GGDEF_dom"/>
</dbReference>
<sequence length="627" mass="70485">MQLFASTKLVTEKWLFILTSLLVVAVLIVITRSALDDTQHSFSPDLRAAVAGTSPGTLTELEAQTNTDWHPVTNPISFGYSDKAHWVRFSLASASLDSQPSYIEIDYPLLDNIDLWVVQGEAQHHFSAGDNEPFNQRELRYNSFLFALPENDWPAEVFVRVQSSSVVKLPVKVWQRQAFSEYTANTNLIMGLFFGLLLAIGLSNLFFFFTTRNLTFLFYTGYVLCLGLTLASLHGFGYKYLWPNQVWFQSQAVGFLASATLFFAVIFSGSLLEVRQHSPFFTKCFRALALSFLVLTVSALLLDYAISIKVFLMLLTITVILIMGVAIWFAVRRISIAGYYALAWSALLISALSASLDNLGVLNISIPSQVLLVYGATIEALMLSFILAMSYSRQRDQMMQAKEQALDQERESVSAKQELIELQRRTQDELEYKVQERTLELEIALRELSDANRELEKLNTIDPLTGIRNRRHFDKRLQAEGRRSRREQTPLALAMIDIDHFKQINDQYGHSVGDTCIRHVAQMLHSLLKRPSDDVCRYGGEEFAIILPNTETEGAGQLVESIRQQLAETPCIIDNESISLTLSGGVASAIISHEDAETELLKLADERLYAAKQAGRNRVVATSVKPH</sequence>
<feature type="domain" description="GGDEF" evidence="6">
    <location>
        <begin position="489"/>
        <end position="624"/>
    </location>
</feature>
<organism evidence="7 8">
    <name type="scientific">Alteromonas alba</name>
    <dbReference type="NCBI Taxonomy" id="2079529"/>
    <lineage>
        <taxon>Bacteria</taxon>
        <taxon>Pseudomonadati</taxon>
        <taxon>Pseudomonadota</taxon>
        <taxon>Gammaproteobacteria</taxon>
        <taxon>Alteromonadales</taxon>
        <taxon>Alteromonadaceae</taxon>
        <taxon>Alteromonas/Salinimonas group</taxon>
        <taxon>Alteromonas</taxon>
    </lineage>
</organism>
<evidence type="ECO:0000256" key="5">
    <source>
        <dbReference type="SAM" id="Phobius"/>
    </source>
</evidence>
<dbReference type="InterPro" id="IPR011622">
    <property type="entry name" value="7TMR_DISM_rcpt_extracell_dom2"/>
</dbReference>
<keyword evidence="4" id="KW-0175">Coiled coil</keyword>
<evidence type="ECO:0000256" key="1">
    <source>
        <dbReference type="ARBA" id="ARBA00001946"/>
    </source>
</evidence>
<feature type="transmembrane region" description="Helical" evidence="5">
    <location>
        <begin position="188"/>
        <end position="209"/>
    </location>
</feature>
<comment type="caution">
    <text evidence="7">The sequence shown here is derived from an EMBL/GenBank/DDBJ whole genome shotgun (WGS) entry which is preliminary data.</text>
</comment>
<feature type="coiled-coil region" evidence="4">
    <location>
        <begin position="391"/>
        <end position="461"/>
    </location>
</feature>
<dbReference type="Gene3D" id="2.60.40.2380">
    <property type="match status" value="1"/>
</dbReference>
<dbReference type="GO" id="GO:1902201">
    <property type="term" value="P:negative regulation of bacterial-type flagellum-dependent cell motility"/>
    <property type="evidence" value="ECO:0007669"/>
    <property type="project" value="TreeGrafter"/>
</dbReference>
<dbReference type="EMBL" id="PVNP01000198">
    <property type="protein sequence ID" value="PRO71783.1"/>
    <property type="molecule type" value="Genomic_DNA"/>
</dbReference>
<comment type="catalytic activity">
    <reaction evidence="3">
        <text>2 GTP = 3',3'-c-di-GMP + 2 diphosphate</text>
        <dbReference type="Rhea" id="RHEA:24898"/>
        <dbReference type="ChEBI" id="CHEBI:33019"/>
        <dbReference type="ChEBI" id="CHEBI:37565"/>
        <dbReference type="ChEBI" id="CHEBI:58805"/>
        <dbReference type="EC" id="2.7.7.65"/>
    </reaction>
</comment>
<dbReference type="SMART" id="SM00267">
    <property type="entry name" value="GGDEF"/>
    <property type="match status" value="1"/>
</dbReference>
<dbReference type="GO" id="GO:0052621">
    <property type="term" value="F:diguanylate cyclase activity"/>
    <property type="evidence" value="ECO:0007669"/>
    <property type="project" value="UniProtKB-EC"/>
</dbReference>
<reference evidence="8" key="1">
    <citation type="journal article" date="2020" name="Int. J. Syst. Evol. Microbiol.">
        <title>Alteromonas alba sp. nov., a marine bacterium isolated from the seawater of the West Pacific Ocean.</title>
        <authorList>
            <person name="Sun C."/>
            <person name="Wu Y.-H."/>
            <person name="Xamxidin M."/>
            <person name="Cheng H."/>
            <person name="Xu X.-W."/>
        </authorList>
    </citation>
    <scope>NUCLEOTIDE SEQUENCE [LARGE SCALE GENOMIC DNA]</scope>
    <source>
        <strain evidence="8">190</strain>
    </source>
</reference>
<protein>
    <recommendedName>
        <fullName evidence="2">diguanylate cyclase</fullName>
        <ecNumber evidence="2">2.7.7.65</ecNumber>
    </recommendedName>
</protein>
<evidence type="ECO:0000256" key="2">
    <source>
        <dbReference type="ARBA" id="ARBA00012528"/>
    </source>
</evidence>
<dbReference type="Pfam" id="PF07696">
    <property type="entry name" value="7TMR-DISMED2"/>
    <property type="match status" value="1"/>
</dbReference>
<evidence type="ECO:0000256" key="4">
    <source>
        <dbReference type="SAM" id="Coils"/>
    </source>
</evidence>